<feature type="non-terminal residue" evidence="3">
    <location>
        <position position="1"/>
    </location>
</feature>
<dbReference type="OrthoDB" id="20915at2759"/>
<name>F1A674_DICPU</name>
<feature type="compositionally biased region" description="Low complexity" evidence="1">
    <location>
        <begin position="106"/>
        <end position="128"/>
    </location>
</feature>
<feature type="compositionally biased region" description="Low complexity" evidence="1">
    <location>
        <begin position="168"/>
        <end position="186"/>
    </location>
</feature>
<evidence type="ECO:0000313" key="3">
    <source>
        <dbReference type="EMBL" id="EGC28304.1"/>
    </source>
</evidence>
<evidence type="ECO:0000259" key="2">
    <source>
        <dbReference type="PROSITE" id="PS50003"/>
    </source>
</evidence>
<feature type="region of interest" description="Disordered" evidence="1">
    <location>
        <begin position="168"/>
        <end position="191"/>
    </location>
</feature>
<dbReference type="InParanoid" id="F1A674"/>
<dbReference type="Gene3D" id="2.30.29.30">
    <property type="entry name" value="Pleckstrin-homology domain (PH domain)/Phosphotyrosine-binding domain (PTB)"/>
    <property type="match status" value="2"/>
</dbReference>
<dbReference type="GO" id="GO:0005764">
    <property type="term" value="C:lysosome"/>
    <property type="evidence" value="ECO:0007669"/>
    <property type="project" value="EnsemblProtists"/>
</dbReference>
<dbReference type="EMBL" id="GL871690">
    <property type="protein sequence ID" value="EGC28304.1"/>
    <property type="molecule type" value="Genomic_DNA"/>
</dbReference>
<dbReference type="PANTHER" id="PTHR14336:SF8">
    <property type="entry name" value="PROTEIN OPY1"/>
    <property type="match status" value="1"/>
</dbReference>
<dbReference type="VEuPathDB" id="AmoebaDB:DICPUDRAFT_160363"/>
<dbReference type="GeneID" id="10511199"/>
<organism evidence="3 4">
    <name type="scientific">Dictyostelium purpureum</name>
    <name type="common">Slime mold</name>
    <dbReference type="NCBI Taxonomy" id="5786"/>
    <lineage>
        <taxon>Eukaryota</taxon>
        <taxon>Amoebozoa</taxon>
        <taxon>Evosea</taxon>
        <taxon>Eumycetozoa</taxon>
        <taxon>Dictyostelia</taxon>
        <taxon>Dictyosteliales</taxon>
        <taxon>Dictyosteliaceae</taxon>
        <taxon>Dictyostelium</taxon>
    </lineage>
</organism>
<dbReference type="InterPro" id="IPR011993">
    <property type="entry name" value="PH-like_dom_sf"/>
</dbReference>
<proteinExistence type="predicted"/>
<reference evidence="4" key="1">
    <citation type="journal article" date="2011" name="Genome Biol.">
        <title>Comparative genomics of the social amoebae Dictyostelium discoideum and Dictyostelium purpureum.</title>
        <authorList>
            <consortium name="US DOE Joint Genome Institute (JGI-PGF)"/>
            <person name="Sucgang R."/>
            <person name="Kuo A."/>
            <person name="Tian X."/>
            <person name="Salerno W."/>
            <person name="Parikh A."/>
            <person name="Feasley C.L."/>
            <person name="Dalin E."/>
            <person name="Tu H."/>
            <person name="Huang E."/>
            <person name="Barry K."/>
            <person name="Lindquist E."/>
            <person name="Shapiro H."/>
            <person name="Bruce D."/>
            <person name="Schmutz J."/>
            <person name="Salamov A."/>
            <person name="Fey P."/>
            <person name="Gaudet P."/>
            <person name="Anjard C."/>
            <person name="Babu M.M."/>
            <person name="Basu S."/>
            <person name="Bushmanova Y."/>
            <person name="van der Wel H."/>
            <person name="Katoh-Kurasawa M."/>
            <person name="Dinh C."/>
            <person name="Coutinho P.M."/>
            <person name="Saito T."/>
            <person name="Elias M."/>
            <person name="Schaap P."/>
            <person name="Kay R.R."/>
            <person name="Henrissat B."/>
            <person name="Eichinger L."/>
            <person name="Rivero F."/>
            <person name="Putnam N.H."/>
            <person name="West C.M."/>
            <person name="Loomis W.F."/>
            <person name="Chisholm R.L."/>
            <person name="Shaulsky G."/>
            <person name="Strassmann J.E."/>
            <person name="Queller D.C."/>
            <person name="Kuspa A."/>
            <person name="Grigoriev I.V."/>
        </authorList>
    </citation>
    <scope>NUCLEOTIDE SEQUENCE [LARGE SCALE GENOMIC DNA]</scope>
    <source>
        <strain evidence="4">QSDP1</strain>
    </source>
</reference>
<dbReference type="GO" id="GO:0032195">
    <property type="term" value="C:post-lysosomal vacuole"/>
    <property type="evidence" value="ECO:0007669"/>
    <property type="project" value="EnsemblProtists"/>
</dbReference>
<keyword evidence="4" id="KW-1185">Reference proteome</keyword>
<dbReference type="RefSeq" id="XP_003295168.1">
    <property type="nucleotide sequence ID" value="XM_003295120.1"/>
</dbReference>
<dbReference type="SUPFAM" id="SSF50729">
    <property type="entry name" value="PH domain-like"/>
    <property type="match status" value="1"/>
</dbReference>
<dbReference type="Proteomes" id="UP000001064">
    <property type="component" value="Unassembled WGS sequence"/>
</dbReference>
<dbReference type="InterPro" id="IPR001849">
    <property type="entry name" value="PH_domain"/>
</dbReference>
<feature type="domain" description="PH" evidence="2">
    <location>
        <begin position="199"/>
        <end position="399"/>
    </location>
</feature>
<feature type="region of interest" description="Disordered" evidence="1">
    <location>
        <begin position="106"/>
        <end position="153"/>
    </location>
</feature>
<accession>F1A674</accession>
<protein>
    <recommendedName>
        <fullName evidence="2">PH domain-containing protein</fullName>
    </recommendedName>
</protein>
<dbReference type="FunCoup" id="F1A674">
    <property type="interactions" value="547"/>
</dbReference>
<dbReference type="SMART" id="SM00233">
    <property type="entry name" value="PH"/>
    <property type="match status" value="1"/>
</dbReference>
<dbReference type="FunFam" id="2.30.29.30:FF:000902">
    <property type="entry name" value="Uncharacterized protein"/>
    <property type="match status" value="1"/>
</dbReference>
<dbReference type="eggNOG" id="ENOG502R985">
    <property type="taxonomic scope" value="Eukaryota"/>
</dbReference>
<feature type="compositionally biased region" description="Polar residues" evidence="1">
    <location>
        <begin position="144"/>
        <end position="153"/>
    </location>
</feature>
<dbReference type="OMA" id="FSNNIVF"/>
<feature type="region of interest" description="Disordered" evidence="1">
    <location>
        <begin position="46"/>
        <end position="73"/>
    </location>
</feature>
<dbReference type="STRING" id="5786.F1A674"/>
<dbReference type="PROSITE" id="PS50003">
    <property type="entry name" value="PH_DOMAIN"/>
    <property type="match status" value="1"/>
</dbReference>
<sequence length="401" mass="44311">YKRRKRFKNNPFSNNIVFDHNSSTFISAPILISTTNKVVTIPLSTTPNSMSASTSNSSSPSSPTLLSINNNSSINNNNNNSDIVKNFSHDDLLNSNVNNIPINNNNSLIDPSSSPPLSSTPTSGILPSVSSPTSWTKAVKRPQNGPSVSLSGNSIPIVNKELLNNQLNSQQNNNNNNNNNNINNNNKQEPLYDNIPTGGIIKQGWMKKRGTKNKSWKKRYFILDMKKTLRYYKDKSHHSVNNGNNGNNNNCNGNGKNDQIIVNNISSPINSNPHLSGSTNNININNPNNNNNNNINNSINNTNSISLSSNSSSSTSNLYENTSFENLRYKGSIDLYTSLVVAIKPNTCNVNINNNVNIKEDNTQYFGMDIITPKRTWNLCCDSSKSMDEWLLALKSVQINK</sequence>
<dbReference type="AlphaFoldDB" id="F1A674"/>
<dbReference type="PANTHER" id="PTHR14336">
    <property type="entry name" value="TANDEM PH DOMAIN CONTAINING PROTEIN"/>
    <property type="match status" value="1"/>
</dbReference>
<evidence type="ECO:0000256" key="1">
    <source>
        <dbReference type="SAM" id="MobiDB-lite"/>
    </source>
</evidence>
<gene>
    <name evidence="3" type="ORF">DICPUDRAFT_160363</name>
</gene>
<dbReference type="InterPro" id="IPR051707">
    <property type="entry name" value="PI-Interact_SigTrans_Reg"/>
</dbReference>
<dbReference type="Pfam" id="PF00169">
    <property type="entry name" value="PH"/>
    <property type="match status" value="1"/>
</dbReference>
<evidence type="ECO:0000313" key="4">
    <source>
        <dbReference type="Proteomes" id="UP000001064"/>
    </source>
</evidence>
<dbReference type="KEGG" id="dpp:DICPUDRAFT_160363"/>